<dbReference type="PROSITE" id="PS51698">
    <property type="entry name" value="U_BOX"/>
    <property type="match status" value="1"/>
</dbReference>
<protein>
    <submittedName>
        <fullName evidence="4">Sel1 domain protein repeat-containing protein</fullName>
    </submittedName>
</protein>
<feature type="compositionally biased region" description="Basic residues" evidence="2">
    <location>
        <begin position="37"/>
        <end position="48"/>
    </location>
</feature>
<dbReference type="InterPro" id="IPR013083">
    <property type="entry name" value="Znf_RING/FYVE/PHD"/>
</dbReference>
<feature type="domain" description="U-box" evidence="3">
    <location>
        <begin position="70"/>
        <end position="145"/>
    </location>
</feature>
<dbReference type="InterPro" id="IPR051726">
    <property type="entry name" value="Chitin_Synth_Reg"/>
</dbReference>
<feature type="compositionally biased region" description="Polar residues" evidence="2">
    <location>
        <begin position="1"/>
        <end position="10"/>
    </location>
</feature>
<dbReference type="Proteomes" id="UP001153069">
    <property type="component" value="Unassembled WGS sequence"/>
</dbReference>
<evidence type="ECO:0000313" key="5">
    <source>
        <dbReference type="Proteomes" id="UP001153069"/>
    </source>
</evidence>
<dbReference type="Gene3D" id="3.30.40.10">
    <property type="entry name" value="Zinc/RING finger domain, C3HC4 (zinc finger)"/>
    <property type="match status" value="1"/>
</dbReference>
<evidence type="ECO:0000313" key="4">
    <source>
        <dbReference type="EMBL" id="CAB9506651.1"/>
    </source>
</evidence>
<dbReference type="EMBL" id="CAICTM010000273">
    <property type="protein sequence ID" value="CAB9506651.1"/>
    <property type="molecule type" value="Genomic_DNA"/>
</dbReference>
<dbReference type="SUPFAM" id="SSF81901">
    <property type="entry name" value="HCP-like"/>
    <property type="match status" value="1"/>
</dbReference>
<feature type="region of interest" description="Disordered" evidence="2">
    <location>
        <begin position="1"/>
        <end position="71"/>
    </location>
</feature>
<evidence type="ECO:0000256" key="1">
    <source>
        <dbReference type="ARBA" id="ARBA00022737"/>
    </source>
</evidence>
<dbReference type="InterPro" id="IPR011990">
    <property type="entry name" value="TPR-like_helical_dom_sf"/>
</dbReference>
<keyword evidence="5" id="KW-1185">Reference proteome</keyword>
<dbReference type="InterPro" id="IPR006597">
    <property type="entry name" value="Sel1-like"/>
</dbReference>
<dbReference type="GO" id="GO:0016567">
    <property type="term" value="P:protein ubiquitination"/>
    <property type="evidence" value="ECO:0007669"/>
    <property type="project" value="InterPro"/>
</dbReference>
<proteinExistence type="predicted"/>
<dbReference type="GO" id="GO:0004842">
    <property type="term" value="F:ubiquitin-protein transferase activity"/>
    <property type="evidence" value="ECO:0007669"/>
    <property type="project" value="InterPro"/>
</dbReference>
<comment type="caution">
    <text evidence="4">The sequence shown here is derived from an EMBL/GenBank/DDBJ whole genome shotgun (WGS) entry which is preliminary data.</text>
</comment>
<gene>
    <name evidence="4" type="ORF">SEMRO_274_G105390.1</name>
</gene>
<dbReference type="InterPro" id="IPR003613">
    <property type="entry name" value="Ubox_domain"/>
</dbReference>
<organism evidence="4 5">
    <name type="scientific">Seminavis robusta</name>
    <dbReference type="NCBI Taxonomy" id="568900"/>
    <lineage>
        <taxon>Eukaryota</taxon>
        <taxon>Sar</taxon>
        <taxon>Stramenopiles</taxon>
        <taxon>Ochrophyta</taxon>
        <taxon>Bacillariophyta</taxon>
        <taxon>Bacillariophyceae</taxon>
        <taxon>Bacillariophycidae</taxon>
        <taxon>Naviculales</taxon>
        <taxon>Naviculaceae</taxon>
        <taxon>Seminavis</taxon>
    </lineage>
</organism>
<dbReference type="Pfam" id="PF04564">
    <property type="entry name" value="U-box"/>
    <property type="match status" value="1"/>
</dbReference>
<dbReference type="SMART" id="SM00504">
    <property type="entry name" value="Ubox"/>
    <property type="match status" value="1"/>
</dbReference>
<dbReference type="Gene3D" id="1.25.40.10">
    <property type="entry name" value="Tetratricopeptide repeat domain"/>
    <property type="match status" value="1"/>
</dbReference>
<accession>A0A9N8HA02</accession>
<keyword evidence="1" id="KW-0677">Repeat</keyword>
<dbReference type="Pfam" id="PF08238">
    <property type="entry name" value="Sel1"/>
    <property type="match status" value="3"/>
</dbReference>
<dbReference type="SUPFAM" id="SSF57850">
    <property type="entry name" value="RING/U-box"/>
    <property type="match status" value="1"/>
</dbReference>
<reference evidence="4" key="1">
    <citation type="submission" date="2020-06" db="EMBL/GenBank/DDBJ databases">
        <authorList>
            <consortium name="Plant Systems Biology data submission"/>
        </authorList>
    </citation>
    <scope>NUCLEOTIDE SEQUENCE</scope>
    <source>
        <strain evidence="4">D6</strain>
    </source>
</reference>
<dbReference type="PANTHER" id="PTHR46430">
    <property type="entry name" value="PROTEIN SKT5-RELATED"/>
    <property type="match status" value="1"/>
</dbReference>
<feature type="compositionally biased region" description="Low complexity" evidence="2">
    <location>
        <begin position="25"/>
        <end position="36"/>
    </location>
</feature>
<sequence>MSKSETNADTMSPGFHIFWPRCPDSSSRYSGTLSSSRKGRNSRQRVSRSFHLSNNHVEETQPPSKRLKKSPAGDLICPISRELPWDPVTAEDGRVYERECIEKHIKNHPRDLKSPVTNLKMGEKLLPAIQHRNTIETLVESGVIDGDLADNWNEKVEQKKKMEELLKWAGSGNGNAMFLAGIKYRDGEEGFKKDKKLAFQWYKKAQEAGNVKGKAMVGWCYLDGAGVTKQQSPGLFHLTDAASQGSDFAAYKLGIAFAKGKYGLNVDKMESIRWLEKSLRYCRHKHLTAVAKTKAQQKLDELKASVPASSATS</sequence>
<dbReference type="OrthoDB" id="77593at2759"/>
<evidence type="ECO:0000259" key="3">
    <source>
        <dbReference type="PROSITE" id="PS51698"/>
    </source>
</evidence>
<evidence type="ECO:0000256" key="2">
    <source>
        <dbReference type="SAM" id="MobiDB-lite"/>
    </source>
</evidence>
<name>A0A9N8HA02_9STRA</name>
<dbReference type="AlphaFoldDB" id="A0A9N8HA02"/>
<dbReference type="SMART" id="SM00671">
    <property type="entry name" value="SEL1"/>
    <property type="match status" value="3"/>
</dbReference>